<gene>
    <name evidence="2" type="ORF">AVDCRST_MAG93-1876</name>
</gene>
<keyword evidence="1" id="KW-0472">Membrane</keyword>
<evidence type="ECO:0000313" key="2">
    <source>
        <dbReference type="EMBL" id="CAA9253906.1"/>
    </source>
</evidence>
<reference evidence="2" key="1">
    <citation type="submission" date="2020-02" db="EMBL/GenBank/DDBJ databases">
        <authorList>
            <person name="Meier V. D."/>
        </authorList>
    </citation>
    <scope>NUCLEOTIDE SEQUENCE</scope>
    <source>
        <strain evidence="2">AVDCRST_MAG93</strain>
    </source>
</reference>
<feature type="transmembrane region" description="Helical" evidence="1">
    <location>
        <begin position="43"/>
        <end position="64"/>
    </location>
</feature>
<dbReference type="EMBL" id="CADCTR010000638">
    <property type="protein sequence ID" value="CAA9253906.1"/>
    <property type="molecule type" value="Genomic_DNA"/>
</dbReference>
<sequence>TVNAIGQALSEKVSEESLGANTTTATVWTAATLPQNPVSPDPVSNAVIALVLGSLLGVALAFLLEYAKGFGTLVNEARRPEGVYHDSEH</sequence>
<feature type="non-terminal residue" evidence="2">
    <location>
        <position position="1"/>
    </location>
</feature>
<dbReference type="AlphaFoldDB" id="A0A6J4ILP6"/>
<keyword evidence="1" id="KW-0812">Transmembrane</keyword>
<keyword evidence="1" id="KW-1133">Transmembrane helix</keyword>
<organism evidence="2">
    <name type="scientific">uncultured Chloroflexia bacterium</name>
    <dbReference type="NCBI Taxonomy" id="1672391"/>
    <lineage>
        <taxon>Bacteria</taxon>
        <taxon>Bacillati</taxon>
        <taxon>Chloroflexota</taxon>
        <taxon>Chloroflexia</taxon>
        <taxon>environmental samples</taxon>
    </lineage>
</organism>
<proteinExistence type="predicted"/>
<evidence type="ECO:0000256" key="1">
    <source>
        <dbReference type="SAM" id="Phobius"/>
    </source>
</evidence>
<protein>
    <submittedName>
        <fullName evidence="2">Uncharacterized protein</fullName>
    </submittedName>
</protein>
<accession>A0A6J4ILP6</accession>
<name>A0A6J4ILP6_9CHLR</name>